<accession>A0AAQ4CUI4</accession>
<dbReference type="SUPFAM" id="SSF53187">
    <property type="entry name" value="Zn-dependent exopeptidases"/>
    <property type="match status" value="1"/>
</dbReference>
<dbReference type="EMBL" id="AP025226">
    <property type="protein sequence ID" value="BDB99465.1"/>
    <property type="molecule type" value="Genomic_DNA"/>
</dbReference>
<evidence type="ECO:0000313" key="6">
    <source>
        <dbReference type="Proteomes" id="UP001319921"/>
    </source>
</evidence>
<dbReference type="GO" id="GO:0008233">
    <property type="term" value="F:peptidase activity"/>
    <property type="evidence" value="ECO:0007669"/>
    <property type="project" value="UniProtKB-KW"/>
</dbReference>
<evidence type="ECO:0000256" key="2">
    <source>
        <dbReference type="ARBA" id="ARBA00022723"/>
    </source>
</evidence>
<evidence type="ECO:0000259" key="4">
    <source>
        <dbReference type="Pfam" id="PF07687"/>
    </source>
</evidence>
<dbReference type="GO" id="GO:0046872">
    <property type="term" value="F:metal ion binding"/>
    <property type="evidence" value="ECO:0007669"/>
    <property type="project" value="UniProtKB-KW"/>
</dbReference>
<feature type="domain" description="Peptidase M20 dimerisation" evidence="4">
    <location>
        <begin position="180"/>
        <end position="334"/>
    </location>
</feature>
<dbReference type="GeneID" id="68867203"/>
<dbReference type="RefSeq" id="WP_229569775.1">
    <property type="nucleotide sequence ID" value="NZ_AP025226.1"/>
</dbReference>
<dbReference type="NCBIfam" id="NF005034">
    <property type="entry name" value="PRK06446.1"/>
    <property type="match status" value="1"/>
</dbReference>
<dbReference type="PANTHER" id="PTHR43270">
    <property type="entry name" value="BETA-ALA-HIS DIPEPTIDASE"/>
    <property type="match status" value="1"/>
</dbReference>
<dbReference type="KEGG" id="scas:SACC_24820"/>
<sequence>MDEELYTLIEFLKIPSISATGEGIENAANFLKDTIERTLGVKAYVDKTKGHPVVFSEINVNAKKTLLVYNHYDVQPVDPISEWKYPPFSATIDNGKIYARGASDNKGTLIARLFAIKHLLDKKELNVNIKLLYEGEEEIGSINLEDYIEKNENKLKADSVIMEGAGLDVKGRPQIILGVKGLLYVELILDYGTRDLHSSNAPIVRNPCIDLMRIITSLVDHEGRVLIEGFYDDVRPLNEEEKELIRKYDLDVEQLKTALGFKELKYNDKEKIVEALLTYSTCNVDGFECGYTGKGSKTIVPHKAFAKLDFRLVPNQDPYKIYELLKRHLEKNGFKGEIITHGFEYPVRTSVNSPVVKAAIEAARKIYNTEPQVIPNSPGTQPMGLFVHKLGIRDAVSAIGVGGYHSNAHAPNENINIEDFYKAIRHTEEFLKIYASLNQ</sequence>
<dbReference type="PANTHER" id="PTHR43270:SF8">
    <property type="entry name" value="DI- AND TRIPEPTIDASE DUG2-RELATED"/>
    <property type="match status" value="1"/>
</dbReference>
<protein>
    <recommendedName>
        <fullName evidence="4">Peptidase M20 dimerisation domain-containing protein</fullName>
    </recommendedName>
</protein>
<evidence type="ECO:0000313" key="5">
    <source>
        <dbReference type="EMBL" id="BDB99465.1"/>
    </source>
</evidence>
<dbReference type="Proteomes" id="UP001319921">
    <property type="component" value="Chromosome"/>
</dbReference>
<gene>
    <name evidence="5" type="ORF">SACC_24820</name>
</gene>
<dbReference type="GO" id="GO:0006508">
    <property type="term" value="P:proteolysis"/>
    <property type="evidence" value="ECO:0007669"/>
    <property type="project" value="UniProtKB-KW"/>
</dbReference>
<keyword evidence="2" id="KW-0479">Metal-binding</keyword>
<evidence type="ECO:0000256" key="1">
    <source>
        <dbReference type="ARBA" id="ARBA00022670"/>
    </source>
</evidence>
<dbReference type="CDD" id="cd05681">
    <property type="entry name" value="M20_dipept_Sso-CP2"/>
    <property type="match status" value="1"/>
</dbReference>
<name>A0AAQ4CUI4_9CREN</name>
<proteinExistence type="predicted"/>
<keyword evidence="6" id="KW-1185">Reference proteome</keyword>
<keyword evidence="1" id="KW-0645">Protease</keyword>
<dbReference type="Gene3D" id="3.30.70.360">
    <property type="match status" value="1"/>
</dbReference>
<organism evidence="5 6">
    <name type="scientific">Saccharolobus caldissimus</name>
    <dbReference type="NCBI Taxonomy" id="1702097"/>
    <lineage>
        <taxon>Archaea</taxon>
        <taxon>Thermoproteota</taxon>
        <taxon>Thermoprotei</taxon>
        <taxon>Sulfolobales</taxon>
        <taxon>Sulfolobaceae</taxon>
        <taxon>Saccharolobus</taxon>
    </lineage>
</organism>
<dbReference type="Pfam" id="PF01546">
    <property type="entry name" value="Peptidase_M20"/>
    <property type="match status" value="1"/>
</dbReference>
<evidence type="ECO:0000256" key="3">
    <source>
        <dbReference type="ARBA" id="ARBA00022801"/>
    </source>
</evidence>
<dbReference type="InterPro" id="IPR011650">
    <property type="entry name" value="Peptidase_M20_dimer"/>
</dbReference>
<dbReference type="Gene3D" id="3.40.630.10">
    <property type="entry name" value="Zn peptidases"/>
    <property type="match status" value="1"/>
</dbReference>
<dbReference type="AlphaFoldDB" id="A0AAQ4CUI4"/>
<reference evidence="5 6" key="1">
    <citation type="journal article" date="2022" name="Microbiol. Resour. Announc.">
        <title>Complete Genome Sequence of the Hyperthermophilic and Acidophilic Archaeon Saccharolobus caldissimus Strain HS-3T.</title>
        <authorList>
            <person name="Sakai H.D."/>
            <person name="Kurosawa N."/>
        </authorList>
    </citation>
    <scope>NUCLEOTIDE SEQUENCE [LARGE SCALE GENOMIC DNA]</scope>
    <source>
        <strain evidence="5 6">JCM32116</strain>
    </source>
</reference>
<dbReference type="Pfam" id="PF07687">
    <property type="entry name" value="M20_dimer"/>
    <property type="match status" value="1"/>
</dbReference>
<dbReference type="InterPro" id="IPR002933">
    <property type="entry name" value="Peptidase_M20"/>
</dbReference>
<dbReference type="InterPro" id="IPR051458">
    <property type="entry name" value="Cyt/Met_Dipeptidase"/>
</dbReference>
<keyword evidence="3" id="KW-0378">Hydrolase</keyword>